<protein>
    <submittedName>
        <fullName evidence="4">Uncharacterized protein</fullName>
    </submittedName>
</protein>
<evidence type="ECO:0000313" key="4">
    <source>
        <dbReference type="EMBL" id="KAA1136993.1"/>
    </source>
</evidence>
<keyword evidence="5" id="KW-1185">Reference proteome</keyword>
<evidence type="ECO:0000256" key="2">
    <source>
        <dbReference type="SAM" id="SignalP"/>
    </source>
</evidence>
<evidence type="ECO:0000313" key="3">
    <source>
        <dbReference type="EMBL" id="KAA1108153.1"/>
    </source>
</evidence>
<feature type="chain" id="PRO_5036138345" evidence="2">
    <location>
        <begin position="22"/>
        <end position="395"/>
    </location>
</feature>
<comment type="caution">
    <text evidence="4">The sequence shown here is derived from an EMBL/GenBank/DDBJ whole genome shotgun (WGS) entry which is preliminary data.</text>
</comment>
<accession>A0A5B0SIL6</accession>
<dbReference type="EMBL" id="VDEP01000014">
    <property type="protein sequence ID" value="KAA1136993.1"/>
    <property type="molecule type" value="Genomic_DNA"/>
</dbReference>
<evidence type="ECO:0000313" key="5">
    <source>
        <dbReference type="Proteomes" id="UP000324748"/>
    </source>
</evidence>
<sequence length="395" mass="43777">MTGLFSLILIACSLGVVTVSCTPHSGPIKSLPRARCSSLDISPSTSPRSPSRLGSMGSDNEVLTSPLLESTPSEELNSEKSASRGESNYLRWTIPTRAAPASDPLPNAAKLIMTRQGLGRPRTKTLLVNVKHQAHQAGSAILKEKIRAMFAKSSAPEIEETASEKLSEEAGTSTNIGRLEEVSPVQPHQKRLSIQYGDTVKTLSEEELIRAFEPLDNSIFRSHAALMKKLEIDPEDWKPRHMALMEWFSKIILPGRDSEAHPIDNPVAPAELNSLRLKSDLPEKSELRGPTFDSMESADLIDKNSPNSVGHTWKILDTSETACTPEGVQRLVRMSILSGKKDNLHWALLPVLKTWYNEAHSNMIKKKVKSNSDFHSFMVKALDEYEKEDPFHAIW</sequence>
<organism evidence="4 6">
    <name type="scientific">Puccinia graminis f. sp. tritici</name>
    <dbReference type="NCBI Taxonomy" id="56615"/>
    <lineage>
        <taxon>Eukaryota</taxon>
        <taxon>Fungi</taxon>
        <taxon>Dikarya</taxon>
        <taxon>Basidiomycota</taxon>
        <taxon>Pucciniomycotina</taxon>
        <taxon>Pucciniomycetes</taxon>
        <taxon>Pucciniales</taxon>
        <taxon>Pucciniaceae</taxon>
        <taxon>Puccinia</taxon>
    </lineage>
</organism>
<reference evidence="5 6" key="1">
    <citation type="submission" date="2019-05" db="EMBL/GenBank/DDBJ databases">
        <title>Emergence of the Ug99 lineage of the wheat stem rust pathogen through somatic hybridization.</title>
        <authorList>
            <person name="Li F."/>
            <person name="Upadhyaya N.M."/>
            <person name="Sperschneider J."/>
            <person name="Matny O."/>
            <person name="Nguyen-Phuc H."/>
            <person name="Mago R."/>
            <person name="Raley C."/>
            <person name="Miller M.E."/>
            <person name="Silverstein K.A.T."/>
            <person name="Henningsen E."/>
            <person name="Hirsch C.D."/>
            <person name="Visser B."/>
            <person name="Pretorius Z.A."/>
            <person name="Steffenson B.J."/>
            <person name="Schwessinger B."/>
            <person name="Dodds P.N."/>
            <person name="Figueroa M."/>
        </authorList>
    </citation>
    <scope>NUCLEOTIDE SEQUENCE [LARGE SCALE GENOMIC DNA]</scope>
    <source>
        <strain evidence="3">21-0</strain>
        <strain evidence="4 6">Ug99</strain>
    </source>
</reference>
<dbReference type="Proteomes" id="UP000324748">
    <property type="component" value="Unassembled WGS sequence"/>
</dbReference>
<keyword evidence="2" id="KW-0732">Signal</keyword>
<feature type="compositionally biased region" description="Low complexity" evidence="1">
    <location>
        <begin position="42"/>
        <end position="52"/>
    </location>
</feature>
<feature type="compositionally biased region" description="Polar residues" evidence="1">
    <location>
        <begin position="57"/>
        <end position="75"/>
    </location>
</feature>
<dbReference type="EMBL" id="VSWC01000028">
    <property type="protein sequence ID" value="KAA1108153.1"/>
    <property type="molecule type" value="Genomic_DNA"/>
</dbReference>
<evidence type="ECO:0000256" key="1">
    <source>
        <dbReference type="SAM" id="MobiDB-lite"/>
    </source>
</evidence>
<dbReference type="AlphaFoldDB" id="A0A5B0SIL6"/>
<gene>
    <name evidence="3" type="ORF">PGT21_002086</name>
    <name evidence="4" type="ORF">PGTUg99_011345</name>
</gene>
<name>A0A5B0SIL6_PUCGR</name>
<evidence type="ECO:0000313" key="6">
    <source>
        <dbReference type="Proteomes" id="UP000325313"/>
    </source>
</evidence>
<dbReference type="Proteomes" id="UP000325313">
    <property type="component" value="Unassembled WGS sequence"/>
</dbReference>
<feature type="signal peptide" evidence="2">
    <location>
        <begin position="1"/>
        <end position="21"/>
    </location>
</feature>
<dbReference type="OrthoDB" id="2496808at2759"/>
<feature type="region of interest" description="Disordered" evidence="1">
    <location>
        <begin position="38"/>
        <end position="85"/>
    </location>
</feature>
<proteinExistence type="predicted"/>